<feature type="region of interest" description="Disordered" evidence="1">
    <location>
        <begin position="317"/>
        <end position="422"/>
    </location>
</feature>
<feature type="compositionally biased region" description="Basic and acidic residues" evidence="1">
    <location>
        <begin position="364"/>
        <end position="422"/>
    </location>
</feature>
<evidence type="ECO:0000313" key="3">
    <source>
        <dbReference type="Proteomes" id="UP000252519"/>
    </source>
</evidence>
<dbReference type="AlphaFoldDB" id="A0A368FKL8"/>
<protein>
    <submittedName>
        <fullName evidence="2">Uncharacterized protein</fullName>
    </submittedName>
</protein>
<evidence type="ECO:0000313" key="2">
    <source>
        <dbReference type="EMBL" id="RCN32771.1"/>
    </source>
</evidence>
<proteinExistence type="predicted"/>
<reference evidence="2 3" key="1">
    <citation type="submission" date="2014-10" db="EMBL/GenBank/DDBJ databases">
        <title>Draft genome of the hookworm Ancylostoma caninum.</title>
        <authorList>
            <person name="Mitreva M."/>
        </authorList>
    </citation>
    <scope>NUCLEOTIDE SEQUENCE [LARGE SCALE GENOMIC DNA]</scope>
    <source>
        <strain evidence="2 3">Baltimore</strain>
    </source>
</reference>
<sequence>MSYCALSDLKHSLACSKIFNDMFELANIASISEEECWSNSDKERELRKKNSQYMSPYGIALAIDAHRKRCPEYHRRSTSPKGSGSNTQPCSRGACVTIWARCSCAAAELVNAEIDYNEALTIYVYDEWSKLAKKLIETQRTPSIITVWPDKMPESRAMRQLLIALERHQQTGGSLMFFLSLFEDNTEQERRAMADTCAEFVRYITDPSRRFEALVRDHYSGVRDSAPYTHPVGCLGTEPRFKKSPLSGRQIRLYLEKMRLIINDVIKIKEFDFASAELKERRRKEKLLKAKRRHEEHMPNFYVIQDPERRRHDMNITFRAPHERRRNSSPTMRRPHGDQAKRDCRSHSRTRSGEHCHRAGSSSREPRHRDEPRSSSYQDDQRHSSRHEHNPRTSSHRPDDPRSRSHRRDDKAIRASKENPRQ</sequence>
<dbReference type="OrthoDB" id="5822258at2759"/>
<dbReference type="EMBL" id="JOJR01001031">
    <property type="protein sequence ID" value="RCN32771.1"/>
    <property type="molecule type" value="Genomic_DNA"/>
</dbReference>
<feature type="compositionally biased region" description="Basic and acidic residues" evidence="1">
    <location>
        <begin position="335"/>
        <end position="357"/>
    </location>
</feature>
<accession>A0A368FKL8</accession>
<keyword evidence="3" id="KW-1185">Reference proteome</keyword>
<gene>
    <name evidence="2" type="ORF">ANCCAN_21418</name>
</gene>
<dbReference type="Proteomes" id="UP000252519">
    <property type="component" value="Unassembled WGS sequence"/>
</dbReference>
<evidence type="ECO:0000256" key="1">
    <source>
        <dbReference type="SAM" id="MobiDB-lite"/>
    </source>
</evidence>
<comment type="caution">
    <text evidence="2">The sequence shown here is derived from an EMBL/GenBank/DDBJ whole genome shotgun (WGS) entry which is preliminary data.</text>
</comment>
<name>A0A368FKL8_ANCCA</name>
<organism evidence="2 3">
    <name type="scientific">Ancylostoma caninum</name>
    <name type="common">Dog hookworm</name>
    <dbReference type="NCBI Taxonomy" id="29170"/>
    <lineage>
        <taxon>Eukaryota</taxon>
        <taxon>Metazoa</taxon>
        <taxon>Ecdysozoa</taxon>
        <taxon>Nematoda</taxon>
        <taxon>Chromadorea</taxon>
        <taxon>Rhabditida</taxon>
        <taxon>Rhabditina</taxon>
        <taxon>Rhabditomorpha</taxon>
        <taxon>Strongyloidea</taxon>
        <taxon>Ancylostomatidae</taxon>
        <taxon>Ancylostomatinae</taxon>
        <taxon>Ancylostoma</taxon>
    </lineage>
</organism>